<dbReference type="InterPro" id="IPR006597">
    <property type="entry name" value="Sel1-like"/>
</dbReference>
<dbReference type="Gene3D" id="1.25.40.10">
    <property type="entry name" value="Tetratricopeptide repeat domain"/>
    <property type="match status" value="3"/>
</dbReference>
<keyword evidence="3" id="KW-0472">Membrane</keyword>
<evidence type="ECO:0000313" key="5">
    <source>
        <dbReference type="EMBL" id="KAF0757606.1"/>
    </source>
</evidence>
<keyword evidence="6" id="KW-1185">Reference proteome</keyword>
<evidence type="ECO:0000256" key="4">
    <source>
        <dbReference type="SAM" id="SignalP"/>
    </source>
</evidence>
<organism evidence="5 6">
    <name type="scientific">Aphis craccivora</name>
    <name type="common">Cowpea aphid</name>
    <dbReference type="NCBI Taxonomy" id="307492"/>
    <lineage>
        <taxon>Eukaryota</taxon>
        <taxon>Metazoa</taxon>
        <taxon>Ecdysozoa</taxon>
        <taxon>Arthropoda</taxon>
        <taxon>Hexapoda</taxon>
        <taxon>Insecta</taxon>
        <taxon>Pterygota</taxon>
        <taxon>Neoptera</taxon>
        <taxon>Paraneoptera</taxon>
        <taxon>Hemiptera</taxon>
        <taxon>Sternorrhyncha</taxon>
        <taxon>Aphidomorpha</taxon>
        <taxon>Aphidoidea</taxon>
        <taxon>Aphididae</taxon>
        <taxon>Aphidini</taxon>
        <taxon>Aphis</taxon>
        <taxon>Aphis</taxon>
    </lineage>
</organism>
<sequence length="745" mass="84382">VLLQGPPMKERLLQWFIFVIIIASLVGGENSNSKDDEDDSYDLRTNDVDEHDEATTRMLELINNAALKIVDAPDLSKEKPSDQSQDQLKTEDLDAVDNLQLVKFPTVGLFNYWADMSNDDVTVQQMKIDDDIDDDIDVTDWKEPVKNPPSSSREEEAEQLYQAGLKKLKSTLGDHLDAYEYFYRAHTLDHEEARAKFAFALLFGLKYTQDIPKAYEIFNELSKKGNPDAHLGMGFLYAVGLHLPVSQPKALVHYVMAAVGGNVLAQLALGYRYFAGATVAYSCEKSLEYYRAVANNVANELSLSGGPLVQRIKLMEEMDNPNYNSGIVDSDLLDYYKMLANKGDAQAQVGLGQLYLQGGRGVPIDIQTAYYYFQKAAENGNALAYGFLGKIFLEERDDVKPDYEKALEYFYKAAKLKNPVGQSGLGYMYLHGLNVAQDYSEALNWFTLAAEQGWVEGHLYVGIIYYKGLGVKRDYKLAVKNFGLASKSGNLLAYFNMAQMHASGIGVLRSCTTALELFKNVAERGKWGGYLMHAYNSYKENKFEESFVLYSFLAEMGYEVAQSNTGFILDRGDVNIWETEKERYVRAMMYWSRSAAQGYAAAQLKLGDYHYYGLGTKIDFELAANHYRQASEQHHNAQAMFNLAYMHEMGLGMKQDIHLAKRYYDTAAETSLDAKVPVFLALTKLNLFHMMNDYYTEFLNFINVLSNDAAEPMDFNWDLYLIAVLFALLSYIIYLRRPNRQPQNA</sequence>
<dbReference type="OrthoDB" id="27934at2759"/>
<dbReference type="EMBL" id="VUJU01003528">
    <property type="protein sequence ID" value="KAF0757606.1"/>
    <property type="molecule type" value="Genomic_DNA"/>
</dbReference>
<feature type="transmembrane region" description="Helical" evidence="3">
    <location>
        <begin position="717"/>
        <end position="735"/>
    </location>
</feature>
<comment type="similarity">
    <text evidence="1">Belongs to the sel-1 family.</text>
</comment>
<gene>
    <name evidence="5" type="ORF">FWK35_00012079</name>
</gene>
<feature type="non-terminal residue" evidence="5">
    <location>
        <position position="1"/>
    </location>
</feature>
<evidence type="ECO:0000256" key="2">
    <source>
        <dbReference type="SAM" id="MobiDB-lite"/>
    </source>
</evidence>
<dbReference type="GO" id="GO:0036503">
    <property type="term" value="P:ERAD pathway"/>
    <property type="evidence" value="ECO:0007669"/>
    <property type="project" value="TreeGrafter"/>
</dbReference>
<dbReference type="Pfam" id="PF08238">
    <property type="entry name" value="Sel1"/>
    <property type="match status" value="11"/>
</dbReference>
<dbReference type="AlphaFoldDB" id="A0A6G0YKA5"/>
<dbReference type="Proteomes" id="UP000478052">
    <property type="component" value="Unassembled WGS sequence"/>
</dbReference>
<evidence type="ECO:0000256" key="3">
    <source>
        <dbReference type="SAM" id="Phobius"/>
    </source>
</evidence>
<evidence type="ECO:0008006" key="7">
    <source>
        <dbReference type="Google" id="ProtNLM"/>
    </source>
</evidence>
<dbReference type="PANTHER" id="PTHR11102">
    <property type="entry name" value="SEL-1-LIKE PROTEIN"/>
    <property type="match status" value="1"/>
</dbReference>
<keyword evidence="3" id="KW-0812">Transmembrane</keyword>
<feature type="region of interest" description="Disordered" evidence="2">
    <location>
        <begin position="72"/>
        <end position="91"/>
    </location>
</feature>
<comment type="caution">
    <text evidence="5">The sequence shown here is derived from an EMBL/GenBank/DDBJ whole genome shotgun (WGS) entry which is preliminary data.</text>
</comment>
<feature type="signal peptide" evidence="4">
    <location>
        <begin position="1"/>
        <end position="28"/>
    </location>
</feature>
<reference evidence="5 6" key="1">
    <citation type="submission" date="2019-08" db="EMBL/GenBank/DDBJ databases">
        <title>Whole genome of Aphis craccivora.</title>
        <authorList>
            <person name="Voronova N.V."/>
            <person name="Shulinski R.S."/>
            <person name="Bandarenka Y.V."/>
            <person name="Zhorov D.G."/>
            <person name="Warner D."/>
        </authorList>
    </citation>
    <scope>NUCLEOTIDE SEQUENCE [LARGE SCALE GENOMIC DNA]</scope>
    <source>
        <strain evidence="5">180601</strain>
        <tissue evidence="5">Whole Body</tissue>
    </source>
</reference>
<dbReference type="SUPFAM" id="SSF81901">
    <property type="entry name" value="HCP-like"/>
    <property type="match status" value="4"/>
</dbReference>
<evidence type="ECO:0000313" key="6">
    <source>
        <dbReference type="Proteomes" id="UP000478052"/>
    </source>
</evidence>
<dbReference type="PANTHER" id="PTHR11102:SF147">
    <property type="entry name" value="SEL1L ADAPTOR SUBUNIT OF ERAD E3 UBIQUITIN LIGASE"/>
    <property type="match status" value="1"/>
</dbReference>
<keyword evidence="3" id="KW-1133">Transmembrane helix</keyword>
<evidence type="ECO:0000256" key="1">
    <source>
        <dbReference type="ARBA" id="ARBA00038101"/>
    </source>
</evidence>
<dbReference type="InterPro" id="IPR011990">
    <property type="entry name" value="TPR-like_helical_dom_sf"/>
</dbReference>
<accession>A0A6G0YKA5</accession>
<name>A0A6G0YKA5_APHCR</name>
<proteinExistence type="inferred from homology"/>
<dbReference type="InterPro" id="IPR050767">
    <property type="entry name" value="Sel1_AlgK"/>
</dbReference>
<feature type="chain" id="PRO_5026108095" description="Protein sel-1 1" evidence="4">
    <location>
        <begin position="29"/>
        <end position="745"/>
    </location>
</feature>
<protein>
    <recommendedName>
        <fullName evidence="7">Protein sel-1 1</fullName>
    </recommendedName>
</protein>
<keyword evidence="4" id="KW-0732">Signal</keyword>
<dbReference type="SMART" id="SM00671">
    <property type="entry name" value="SEL1"/>
    <property type="match status" value="11"/>
</dbReference>
<dbReference type="GO" id="GO:0005789">
    <property type="term" value="C:endoplasmic reticulum membrane"/>
    <property type="evidence" value="ECO:0007669"/>
    <property type="project" value="TreeGrafter"/>
</dbReference>